<keyword evidence="1" id="KW-0732">Signal</keyword>
<sequence length="119" mass="12867">MQLKLVTIYLAVLSTPALADPMPESHPAPIPEAAPAVEFVELEKRCVAETKHATMTKDSCAAADQSVQRSLGQEDASHRHASYSNIALTASQSFGCKGNTSVLTSLDCQPYQLVEWNCF</sequence>
<dbReference type="EMBL" id="CAJPDQ010000015">
    <property type="protein sequence ID" value="CAF9920351.1"/>
    <property type="molecule type" value="Genomic_DNA"/>
</dbReference>
<proteinExistence type="predicted"/>
<evidence type="ECO:0000256" key="1">
    <source>
        <dbReference type="SAM" id="SignalP"/>
    </source>
</evidence>
<feature type="chain" id="PRO_5034302673" description="Secreted protein" evidence="1">
    <location>
        <begin position="20"/>
        <end position="119"/>
    </location>
</feature>
<keyword evidence="3" id="KW-1185">Reference proteome</keyword>
<dbReference type="AlphaFoldDB" id="A0A8H3F6M8"/>
<comment type="caution">
    <text evidence="2">The sequence shown here is derived from an EMBL/GenBank/DDBJ whole genome shotgun (WGS) entry which is preliminary data.</text>
</comment>
<organism evidence="2 3">
    <name type="scientific">Gomphillus americanus</name>
    <dbReference type="NCBI Taxonomy" id="1940652"/>
    <lineage>
        <taxon>Eukaryota</taxon>
        <taxon>Fungi</taxon>
        <taxon>Dikarya</taxon>
        <taxon>Ascomycota</taxon>
        <taxon>Pezizomycotina</taxon>
        <taxon>Lecanoromycetes</taxon>
        <taxon>OSLEUM clade</taxon>
        <taxon>Ostropomycetidae</taxon>
        <taxon>Ostropales</taxon>
        <taxon>Graphidaceae</taxon>
        <taxon>Gomphilloideae</taxon>
        <taxon>Gomphillus</taxon>
    </lineage>
</organism>
<accession>A0A8H3F6M8</accession>
<gene>
    <name evidence="2" type="ORF">GOMPHAMPRED_002062</name>
</gene>
<evidence type="ECO:0008006" key="4">
    <source>
        <dbReference type="Google" id="ProtNLM"/>
    </source>
</evidence>
<evidence type="ECO:0000313" key="3">
    <source>
        <dbReference type="Proteomes" id="UP000664169"/>
    </source>
</evidence>
<name>A0A8H3F6M8_9LECA</name>
<feature type="signal peptide" evidence="1">
    <location>
        <begin position="1"/>
        <end position="19"/>
    </location>
</feature>
<reference evidence="2" key="1">
    <citation type="submission" date="2021-03" db="EMBL/GenBank/DDBJ databases">
        <authorList>
            <person name="Tagirdzhanova G."/>
        </authorList>
    </citation>
    <scope>NUCLEOTIDE SEQUENCE</scope>
</reference>
<protein>
    <recommendedName>
        <fullName evidence="4">Secreted protein</fullName>
    </recommendedName>
</protein>
<dbReference type="Proteomes" id="UP000664169">
    <property type="component" value="Unassembled WGS sequence"/>
</dbReference>
<evidence type="ECO:0000313" key="2">
    <source>
        <dbReference type="EMBL" id="CAF9920351.1"/>
    </source>
</evidence>